<name>A0A0N4SWT6_BRUPA</name>
<dbReference type="AlphaFoldDB" id="A0A0N4SWT6"/>
<evidence type="ECO:0000313" key="3">
    <source>
        <dbReference type="WBParaSite" id="BPAG_0000010701-mRNA-1"/>
    </source>
</evidence>
<sequence>MGNLERLVTLSVFCANQRREPGLHSRTVSVLLQRVTRTLVFTGALVFTFDIAIYSVSDIERTYQLEHYLVRDCSLPNVRPSAKMETSLQRIIFYFAETLSFLN</sequence>
<dbReference type="WBParaSite" id="BPAG_0000010701-mRNA-1">
    <property type="protein sequence ID" value="BPAG_0000010701-mRNA-1"/>
    <property type="gene ID" value="BPAG_0000010701"/>
</dbReference>
<organism evidence="3">
    <name type="scientific">Brugia pahangi</name>
    <name type="common">Filarial nematode worm</name>
    <dbReference type="NCBI Taxonomy" id="6280"/>
    <lineage>
        <taxon>Eukaryota</taxon>
        <taxon>Metazoa</taxon>
        <taxon>Ecdysozoa</taxon>
        <taxon>Nematoda</taxon>
        <taxon>Chromadorea</taxon>
        <taxon>Rhabditida</taxon>
        <taxon>Spirurina</taxon>
        <taxon>Spiruromorpha</taxon>
        <taxon>Filarioidea</taxon>
        <taxon>Onchocercidae</taxon>
        <taxon>Brugia</taxon>
    </lineage>
</organism>
<evidence type="ECO:0000313" key="1">
    <source>
        <dbReference type="EMBL" id="VDN81294.1"/>
    </source>
</evidence>
<protein>
    <submittedName>
        <fullName evidence="3">G_PROTEIN_RECEP_F1_2 domain-containing protein</fullName>
    </submittedName>
</protein>
<reference evidence="1 2" key="2">
    <citation type="submission" date="2018-11" db="EMBL/GenBank/DDBJ databases">
        <authorList>
            <consortium name="Pathogen Informatics"/>
        </authorList>
    </citation>
    <scope>NUCLEOTIDE SEQUENCE [LARGE SCALE GENOMIC DNA]</scope>
</reference>
<evidence type="ECO:0000313" key="2">
    <source>
        <dbReference type="Proteomes" id="UP000278627"/>
    </source>
</evidence>
<dbReference type="EMBL" id="UZAD01000004">
    <property type="protein sequence ID" value="VDN81294.1"/>
    <property type="molecule type" value="Genomic_DNA"/>
</dbReference>
<reference evidence="3" key="1">
    <citation type="submission" date="2017-02" db="UniProtKB">
        <authorList>
            <consortium name="WormBaseParasite"/>
        </authorList>
    </citation>
    <scope>IDENTIFICATION</scope>
</reference>
<proteinExistence type="predicted"/>
<gene>
    <name evidence="1" type="ORF">BPAG_LOCUS108</name>
</gene>
<accession>A0A0N4SWT6</accession>
<dbReference type="Proteomes" id="UP000278627">
    <property type="component" value="Unassembled WGS sequence"/>
</dbReference>
<keyword evidence="2" id="KW-1185">Reference proteome</keyword>